<dbReference type="EMBL" id="UINC01177170">
    <property type="protein sequence ID" value="SVD84660.1"/>
    <property type="molecule type" value="Genomic_DNA"/>
</dbReference>
<sequence length="91" mass="10638">MGQALLDLQSQLEEVIQDFEYDTGEELSGEAEERHRVRITSLRESMKNDLDELQNQVQVRMDQLEDRLSLITKVMEEKPRTDSTTINEDEP</sequence>
<accession>A0A382YNL4</accession>
<name>A0A382YNL4_9ZZZZ</name>
<dbReference type="AlphaFoldDB" id="A0A382YNL4"/>
<feature type="coiled-coil region" evidence="1">
    <location>
        <begin position="36"/>
        <end position="67"/>
    </location>
</feature>
<feature type="non-terminal residue" evidence="2">
    <location>
        <position position="91"/>
    </location>
</feature>
<evidence type="ECO:0000313" key="2">
    <source>
        <dbReference type="EMBL" id="SVD84660.1"/>
    </source>
</evidence>
<gene>
    <name evidence="2" type="ORF">METZ01_LOCUS437514</name>
</gene>
<organism evidence="2">
    <name type="scientific">marine metagenome</name>
    <dbReference type="NCBI Taxonomy" id="408172"/>
    <lineage>
        <taxon>unclassified sequences</taxon>
        <taxon>metagenomes</taxon>
        <taxon>ecological metagenomes</taxon>
    </lineage>
</organism>
<evidence type="ECO:0000256" key="1">
    <source>
        <dbReference type="SAM" id="Coils"/>
    </source>
</evidence>
<proteinExistence type="predicted"/>
<keyword evidence="1" id="KW-0175">Coiled coil</keyword>
<protein>
    <submittedName>
        <fullName evidence="2">Uncharacterized protein</fullName>
    </submittedName>
</protein>
<reference evidence="2" key="1">
    <citation type="submission" date="2018-05" db="EMBL/GenBank/DDBJ databases">
        <authorList>
            <person name="Lanie J.A."/>
            <person name="Ng W.-L."/>
            <person name="Kazmierczak K.M."/>
            <person name="Andrzejewski T.M."/>
            <person name="Davidsen T.M."/>
            <person name="Wayne K.J."/>
            <person name="Tettelin H."/>
            <person name="Glass J.I."/>
            <person name="Rusch D."/>
            <person name="Podicherti R."/>
            <person name="Tsui H.-C.T."/>
            <person name="Winkler M.E."/>
        </authorList>
    </citation>
    <scope>NUCLEOTIDE SEQUENCE</scope>
</reference>